<feature type="transmembrane region" description="Helical" evidence="6">
    <location>
        <begin position="82"/>
        <end position="103"/>
    </location>
</feature>
<feature type="transmembrane region" description="Helical" evidence="6">
    <location>
        <begin position="307"/>
        <end position="324"/>
    </location>
</feature>
<dbReference type="Pfam" id="PF00528">
    <property type="entry name" value="BPD_transp_1"/>
    <property type="match status" value="1"/>
</dbReference>
<keyword evidence="9" id="KW-1185">Reference proteome</keyword>
<protein>
    <submittedName>
        <fullName evidence="8">Osmoprotectant transport system permease protein</fullName>
    </submittedName>
</protein>
<feature type="transmembrane region" description="Helical" evidence="6">
    <location>
        <begin position="50"/>
        <end position="70"/>
    </location>
</feature>
<evidence type="ECO:0000256" key="4">
    <source>
        <dbReference type="ARBA" id="ARBA00022989"/>
    </source>
</evidence>
<evidence type="ECO:0000259" key="7">
    <source>
        <dbReference type="PROSITE" id="PS50928"/>
    </source>
</evidence>
<reference evidence="8 9" key="1">
    <citation type="submission" date="2016-10" db="EMBL/GenBank/DDBJ databases">
        <authorList>
            <person name="de Groot N.N."/>
        </authorList>
    </citation>
    <scope>NUCLEOTIDE SEQUENCE [LARGE SCALE GENOMIC DNA]</scope>
    <source>
        <strain evidence="8 9">DSM 2784</strain>
    </source>
</reference>
<evidence type="ECO:0000313" key="9">
    <source>
        <dbReference type="Proteomes" id="UP000199208"/>
    </source>
</evidence>
<dbReference type="Proteomes" id="UP000199208">
    <property type="component" value="Unassembled WGS sequence"/>
</dbReference>
<feature type="domain" description="ABC transmembrane type-1" evidence="7">
    <location>
        <begin position="181"/>
        <end position="376"/>
    </location>
</feature>
<dbReference type="STRING" id="1120920.SAMN03080599_01135"/>
<organism evidence="8 9">
    <name type="scientific">Acidaminobacter hydrogenoformans DSM 2784</name>
    <dbReference type="NCBI Taxonomy" id="1120920"/>
    <lineage>
        <taxon>Bacteria</taxon>
        <taxon>Bacillati</taxon>
        <taxon>Bacillota</taxon>
        <taxon>Clostridia</taxon>
        <taxon>Peptostreptococcales</taxon>
        <taxon>Acidaminobacteraceae</taxon>
        <taxon>Acidaminobacter</taxon>
    </lineage>
</organism>
<evidence type="ECO:0000256" key="3">
    <source>
        <dbReference type="ARBA" id="ARBA00022692"/>
    </source>
</evidence>
<feature type="transmembrane region" description="Helical" evidence="6">
    <location>
        <begin position="143"/>
        <end position="165"/>
    </location>
</feature>
<dbReference type="RefSeq" id="WP_092589931.1">
    <property type="nucleotide sequence ID" value="NZ_FMWL01000004.1"/>
</dbReference>
<proteinExistence type="inferred from homology"/>
<dbReference type="PROSITE" id="PS50928">
    <property type="entry name" value="ABC_TM1"/>
    <property type="match status" value="1"/>
</dbReference>
<evidence type="ECO:0000256" key="6">
    <source>
        <dbReference type="RuleBase" id="RU363032"/>
    </source>
</evidence>
<dbReference type="InterPro" id="IPR000515">
    <property type="entry name" value="MetI-like"/>
</dbReference>
<dbReference type="Gene3D" id="1.10.3720.10">
    <property type="entry name" value="MetI-like"/>
    <property type="match status" value="1"/>
</dbReference>
<comment type="similarity">
    <text evidence="6">Belongs to the binding-protein-dependent transport system permease family.</text>
</comment>
<feature type="transmembrane region" description="Helical" evidence="6">
    <location>
        <begin position="248"/>
        <end position="272"/>
    </location>
</feature>
<dbReference type="GO" id="GO:0005886">
    <property type="term" value="C:plasma membrane"/>
    <property type="evidence" value="ECO:0007669"/>
    <property type="project" value="UniProtKB-SubCell"/>
</dbReference>
<sequence>MKPSFLKARLGLTLAVLSVLVLPLGAFRPNRVVSGIPLKGAALLEGGGWAGVFGWGAGLVLVIMSILYALRSRFGNRLLSQLILVTPWLWFPVPGLLLILLSRLRPIGVDYDLEVARISLSAGFWLLLAGVLLLQSSAPRGRLLLILTLTMTLSIPAAGLTPHLALVKEFLNIRGTFFVELKRHLVLALASVTVAVLPGILLGYACHRRPRLREWILGAVNLFQVAPTLSLLGLIMIPLTILSKNVPIVAALGIRGIGFAPAFIVLTLYCLLPITANAYSGFDQVEASVVDSAAAMGMTHKQIFRKVLFPLAFPVIFSGIRTAVTQNVGNTILAGLIGGGGMGALIFLGLSQSAPDLVILGTLPVVLMALSLEAVFKLAEARVIDRMGVTYDSAEAGI</sequence>
<evidence type="ECO:0000256" key="1">
    <source>
        <dbReference type="ARBA" id="ARBA00004141"/>
    </source>
</evidence>
<keyword evidence="3 6" id="KW-0812">Transmembrane</keyword>
<keyword evidence="2 6" id="KW-0813">Transport</keyword>
<feature type="transmembrane region" description="Helical" evidence="6">
    <location>
        <begin position="330"/>
        <end position="350"/>
    </location>
</feature>
<dbReference type="OrthoDB" id="34174at2"/>
<dbReference type="InterPro" id="IPR051204">
    <property type="entry name" value="ABC_transp_perm/SBD"/>
</dbReference>
<keyword evidence="4 6" id="KW-1133">Transmembrane helix</keyword>
<comment type="subcellular location">
    <subcellularLocation>
        <location evidence="6">Cell membrane</location>
        <topology evidence="6">Multi-pass membrane protein</topology>
    </subcellularLocation>
    <subcellularLocation>
        <location evidence="1">Membrane</location>
        <topology evidence="1">Multi-pass membrane protein</topology>
    </subcellularLocation>
</comment>
<dbReference type="InterPro" id="IPR035906">
    <property type="entry name" value="MetI-like_sf"/>
</dbReference>
<accession>A0A1G5RVV7</accession>
<evidence type="ECO:0000256" key="5">
    <source>
        <dbReference type="ARBA" id="ARBA00023136"/>
    </source>
</evidence>
<dbReference type="SUPFAM" id="SSF161098">
    <property type="entry name" value="MetI-like"/>
    <property type="match status" value="1"/>
</dbReference>
<feature type="transmembrane region" description="Helical" evidence="6">
    <location>
        <begin position="185"/>
        <end position="204"/>
    </location>
</feature>
<keyword evidence="5 6" id="KW-0472">Membrane</keyword>
<dbReference type="AlphaFoldDB" id="A0A1G5RVV7"/>
<name>A0A1G5RVV7_9FIRM</name>
<evidence type="ECO:0000256" key="2">
    <source>
        <dbReference type="ARBA" id="ARBA00022448"/>
    </source>
</evidence>
<dbReference type="GO" id="GO:0031460">
    <property type="term" value="P:glycine betaine transport"/>
    <property type="evidence" value="ECO:0007669"/>
    <property type="project" value="TreeGrafter"/>
</dbReference>
<dbReference type="PANTHER" id="PTHR30177">
    <property type="entry name" value="GLYCINE BETAINE/L-PROLINE TRANSPORT SYSTEM PERMEASE PROTEIN PROW"/>
    <property type="match status" value="1"/>
</dbReference>
<dbReference type="GO" id="GO:0055085">
    <property type="term" value="P:transmembrane transport"/>
    <property type="evidence" value="ECO:0007669"/>
    <property type="project" value="InterPro"/>
</dbReference>
<feature type="transmembrane region" description="Helical" evidence="6">
    <location>
        <begin position="216"/>
        <end position="242"/>
    </location>
</feature>
<feature type="transmembrane region" description="Helical" evidence="6">
    <location>
        <begin position="115"/>
        <end position="134"/>
    </location>
</feature>
<evidence type="ECO:0000313" key="8">
    <source>
        <dbReference type="EMBL" id="SCZ78176.1"/>
    </source>
</evidence>
<dbReference type="EMBL" id="FMWL01000004">
    <property type="protein sequence ID" value="SCZ78176.1"/>
    <property type="molecule type" value="Genomic_DNA"/>
</dbReference>
<dbReference type="CDD" id="cd06261">
    <property type="entry name" value="TM_PBP2"/>
    <property type="match status" value="1"/>
</dbReference>
<feature type="transmembrane region" description="Helical" evidence="6">
    <location>
        <begin position="357"/>
        <end position="376"/>
    </location>
</feature>
<dbReference type="PANTHER" id="PTHR30177:SF30">
    <property type="entry name" value="GLYCINE BETAINE UPTAKE SYSTEM PERMEASE PROTEIN YEHY"/>
    <property type="match status" value="1"/>
</dbReference>
<gene>
    <name evidence="8" type="ORF">SAMN03080599_01135</name>
</gene>